<dbReference type="RefSeq" id="WP_379723304.1">
    <property type="nucleotide sequence ID" value="NZ_JBHRYJ010000001.1"/>
</dbReference>
<keyword evidence="8 12" id="KW-0862">Zinc</keyword>
<evidence type="ECO:0000256" key="11">
    <source>
        <dbReference type="ARBA" id="ARBA00023136"/>
    </source>
</evidence>
<feature type="domain" description="Peptidase M48" evidence="14">
    <location>
        <begin position="66"/>
        <end position="276"/>
    </location>
</feature>
<evidence type="ECO:0000259" key="14">
    <source>
        <dbReference type="Pfam" id="PF01435"/>
    </source>
</evidence>
<evidence type="ECO:0000256" key="5">
    <source>
        <dbReference type="ARBA" id="ARBA00022692"/>
    </source>
</evidence>
<dbReference type="InterPro" id="IPR050083">
    <property type="entry name" value="HtpX_protease"/>
</dbReference>
<comment type="subcellular location">
    <subcellularLocation>
        <location evidence="1 12">Cell membrane</location>
        <topology evidence="1 12">Multi-pass membrane protein</topology>
    </subcellularLocation>
</comment>
<sequence>MNYFKTGLLLAAMTALFGGIGFLIGGEAGMLIALAVAAAMNLFAYWNSDRMVLSMYHAREVDARSAPDFHALIAELAQRAGIPMPRVYVIDNDQPNAFATGRNPQNAAVAATTGLLHSLSREELAGVMAHEIAHIRNRDTLIMTVTATLAGAIGMLANFALFFGGGNNRNNGLGFIGSLAIMILAPLAAMLVQMAISRSREYAADHAGAEICGEPRWLASALQRISGAAQRIPNEAAEGNPATAHMFIINPLHGRGMDGLFSTHPSTENRVAALMALASSVRGGSGTAYAAAPAAATTAMSQGSGARSSVPQSGTASRPRRGPWG</sequence>
<organism evidence="15 16">
    <name type="scientific">Ferrovibrio xuzhouensis</name>
    <dbReference type="NCBI Taxonomy" id="1576914"/>
    <lineage>
        <taxon>Bacteria</taxon>
        <taxon>Pseudomonadati</taxon>
        <taxon>Pseudomonadota</taxon>
        <taxon>Alphaproteobacteria</taxon>
        <taxon>Rhodospirillales</taxon>
        <taxon>Rhodospirillaceae</taxon>
        <taxon>Ferrovibrio</taxon>
    </lineage>
</organism>
<comment type="similarity">
    <text evidence="2 12">Belongs to the peptidase M48B family.</text>
</comment>
<evidence type="ECO:0000256" key="13">
    <source>
        <dbReference type="SAM" id="MobiDB-lite"/>
    </source>
</evidence>
<keyword evidence="9 12" id="KW-1133">Transmembrane helix</keyword>
<feature type="compositionally biased region" description="Polar residues" evidence="13">
    <location>
        <begin position="300"/>
        <end position="316"/>
    </location>
</feature>
<evidence type="ECO:0000256" key="4">
    <source>
        <dbReference type="ARBA" id="ARBA00022670"/>
    </source>
</evidence>
<accession>A0ABV7VCR7</accession>
<dbReference type="Proteomes" id="UP001595711">
    <property type="component" value="Unassembled WGS sequence"/>
</dbReference>
<gene>
    <name evidence="12 15" type="primary">htpX</name>
    <name evidence="15" type="ORF">ACFOOQ_06555</name>
</gene>
<keyword evidence="7 12" id="KW-0378">Hydrolase</keyword>
<evidence type="ECO:0000256" key="12">
    <source>
        <dbReference type="HAMAP-Rule" id="MF_00188"/>
    </source>
</evidence>
<keyword evidence="11 12" id="KW-0472">Membrane</keyword>
<keyword evidence="3 12" id="KW-1003">Cell membrane</keyword>
<dbReference type="Pfam" id="PF01435">
    <property type="entry name" value="Peptidase_M48"/>
    <property type="match status" value="1"/>
</dbReference>
<dbReference type="GO" id="GO:0008237">
    <property type="term" value="F:metallopeptidase activity"/>
    <property type="evidence" value="ECO:0007669"/>
    <property type="project" value="UniProtKB-KW"/>
</dbReference>
<keyword evidence="4 12" id="KW-0645">Protease</keyword>
<proteinExistence type="inferred from homology"/>
<feature type="transmembrane region" description="Helical" evidence="12">
    <location>
        <begin position="30"/>
        <end position="46"/>
    </location>
</feature>
<evidence type="ECO:0000256" key="10">
    <source>
        <dbReference type="ARBA" id="ARBA00023049"/>
    </source>
</evidence>
<dbReference type="InterPro" id="IPR001915">
    <property type="entry name" value="Peptidase_M48"/>
</dbReference>
<reference evidence="16" key="1">
    <citation type="journal article" date="2019" name="Int. J. Syst. Evol. Microbiol.">
        <title>The Global Catalogue of Microorganisms (GCM) 10K type strain sequencing project: providing services to taxonomists for standard genome sequencing and annotation.</title>
        <authorList>
            <consortium name="The Broad Institute Genomics Platform"/>
            <consortium name="The Broad Institute Genome Sequencing Center for Infectious Disease"/>
            <person name="Wu L."/>
            <person name="Ma J."/>
        </authorList>
    </citation>
    <scope>NUCLEOTIDE SEQUENCE [LARGE SCALE GENOMIC DNA]</scope>
    <source>
        <strain evidence="16">KCTC 42182</strain>
    </source>
</reference>
<comment type="caution">
    <text evidence="15">The sequence shown here is derived from an EMBL/GenBank/DDBJ whole genome shotgun (WGS) entry which is preliminary data.</text>
</comment>
<dbReference type="InterPro" id="IPR022919">
    <property type="entry name" value="Pept_M48_protease_HtpX"/>
</dbReference>
<feature type="transmembrane region" description="Helical" evidence="12">
    <location>
        <begin position="7"/>
        <end position="24"/>
    </location>
</feature>
<dbReference type="PANTHER" id="PTHR43221:SF1">
    <property type="entry name" value="PROTEASE HTPX"/>
    <property type="match status" value="1"/>
</dbReference>
<feature type="binding site" evidence="12">
    <location>
        <position position="130"/>
    </location>
    <ligand>
        <name>Zn(2+)</name>
        <dbReference type="ChEBI" id="CHEBI:29105"/>
        <note>catalytic</note>
    </ligand>
</feature>
<keyword evidence="10 12" id="KW-0482">Metalloprotease</keyword>
<name>A0ABV7VCR7_9PROT</name>
<feature type="active site" evidence="12">
    <location>
        <position position="131"/>
    </location>
</feature>
<feature type="binding site" evidence="12">
    <location>
        <position position="134"/>
    </location>
    <ligand>
        <name>Zn(2+)</name>
        <dbReference type="ChEBI" id="CHEBI:29105"/>
        <note>catalytic</note>
    </ligand>
</feature>
<evidence type="ECO:0000313" key="16">
    <source>
        <dbReference type="Proteomes" id="UP001595711"/>
    </source>
</evidence>
<dbReference type="NCBIfam" id="NF002826">
    <property type="entry name" value="PRK03001.1"/>
    <property type="match status" value="1"/>
</dbReference>
<dbReference type="CDD" id="cd07336">
    <property type="entry name" value="M48B_HtpX_like"/>
    <property type="match status" value="1"/>
</dbReference>
<keyword evidence="6 12" id="KW-0479">Metal-binding</keyword>
<dbReference type="EMBL" id="JBHRYJ010000001">
    <property type="protein sequence ID" value="MFC3675195.1"/>
    <property type="molecule type" value="Genomic_DNA"/>
</dbReference>
<evidence type="ECO:0000256" key="2">
    <source>
        <dbReference type="ARBA" id="ARBA00009779"/>
    </source>
</evidence>
<dbReference type="HAMAP" id="MF_00188">
    <property type="entry name" value="Pept_M48_protease_HtpX"/>
    <property type="match status" value="1"/>
</dbReference>
<feature type="binding site" evidence="12">
    <location>
        <position position="201"/>
    </location>
    <ligand>
        <name>Zn(2+)</name>
        <dbReference type="ChEBI" id="CHEBI:29105"/>
        <note>catalytic</note>
    </ligand>
</feature>
<evidence type="ECO:0000256" key="1">
    <source>
        <dbReference type="ARBA" id="ARBA00004651"/>
    </source>
</evidence>
<protein>
    <recommendedName>
        <fullName evidence="12">Protease HtpX homolog</fullName>
        <ecNumber evidence="12">3.4.24.-</ecNumber>
    </recommendedName>
</protein>
<feature type="region of interest" description="Disordered" evidence="13">
    <location>
        <begin position="292"/>
        <end position="325"/>
    </location>
</feature>
<evidence type="ECO:0000256" key="7">
    <source>
        <dbReference type="ARBA" id="ARBA00022801"/>
    </source>
</evidence>
<evidence type="ECO:0000256" key="6">
    <source>
        <dbReference type="ARBA" id="ARBA00022723"/>
    </source>
</evidence>
<keyword evidence="5 12" id="KW-0812">Transmembrane</keyword>
<evidence type="ECO:0000313" key="15">
    <source>
        <dbReference type="EMBL" id="MFC3675195.1"/>
    </source>
</evidence>
<keyword evidence="16" id="KW-1185">Reference proteome</keyword>
<dbReference type="NCBIfam" id="NF002363">
    <property type="entry name" value="PRK01345.1"/>
    <property type="match status" value="1"/>
</dbReference>
<evidence type="ECO:0000256" key="9">
    <source>
        <dbReference type="ARBA" id="ARBA00022989"/>
    </source>
</evidence>
<feature type="transmembrane region" description="Helical" evidence="12">
    <location>
        <begin position="141"/>
        <end position="163"/>
    </location>
</feature>
<comment type="cofactor">
    <cofactor evidence="12">
        <name>Zn(2+)</name>
        <dbReference type="ChEBI" id="CHEBI:29105"/>
    </cofactor>
    <text evidence="12">Binds 1 zinc ion per subunit.</text>
</comment>
<dbReference type="Gene3D" id="3.30.2010.10">
    <property type="entry name" value="Metalloproteases ('zincins'), catalytic domain"/>
    <property type="match status" value="1"/>
</dbReference>
<feature type="transmembrane region" description="Helical" evidence="12">
    <location>
        <begin position="175"/>
        <end position="196"/>
    </location>
</feature>
<dbReference type="EC" id="3.4.24.-" evidence="12"/>
<dbReference type="PANTHER" id="PTHR43221">
    <property type="entry name" value="PROTEASE HTPX"/>
    <property type="match status" value="1"/>
</dbReference>
<evidence type="ECO:0000256" key="3">
    <source>
        <dbReference type="ARBA" id="ARBA00022475"/>
    </source>
</evidence>
<evidence type="ECO:0000256" key="8">
    <source>
        <dbReference type="ARBA" id="ARBA00022833"/>
    </source>
</evidence>